<keyword evidence="5 8" id="KW-0067">ATP-binding</keyword>
<comment type="subunit">
    <text evidence="8">Oligomerizes as a right-handed, spiral filament on DNA at oriC.</text>
</comment>
<evidence type="ECO:0000259" key="13">
    <source>
        <dbReference type="SMART" id="SM00382"/>
    </source>
</evidence>
<dbReference type="Gene3D" id="1.10.8.60">
    <property type="match status" value="1"/>
</dbReference>
<dbReference type="InterPro" id="IPR003593">
    <property type="entry name" value="AAA+_ATPase"/>
</dbReference>
<dbReference type="InterPro" id="IPR024633">
    <property type="entry name" value="DnaA_N_dom"/>
</dbReference>
<comment type="caution">
    <text evidence="15">The sequence shown here is derived from an EMBL/GenBank/DDBJ whole genome shotgun (WGS) entry which is preliminary data.</text>
</comment>
<feature type="binding site" evidence="8">
    <location>
        <position position="269"/>
    </location>
    <ligand>
        <name>ATP</name>
        <dbReference type="ChEBI" id="CHEBI:30616"/>
    </ligand>
</feature>
<dbReference type="GO" id="GO:0005886">
    <property type="term" value="C:plasma membrane"/>
    <property type="evidence" value="ECO:0007669"/>
    <property type="project" value="TreeGrafter"/>
</dbReference>
<dbReference type="HAMAP" id="MF_00377">
    <property type="entry name" value="DnaA_bact"/>
    <property type="match status" value="1"/>
</dbReference>
<organism evidence="15">
    <name type="scientific">Caldilineaceae bacterium SB0661_bin_32</name>
    <dbReference type="NCBI Taxonomy" id="2605255"/>
    <lineage>
        <taxon>Bacteria</taxon>
        <taxon>Bacillati</taxon>
        <taxon>Chloroflexota</taxon>
        <taxon>Caldilineae</taxon>
        <taxon>Caldilineales</taxon>
        <taxon>Caldilineaceae</taxon>
    </lineage>
</organism>
<dbReference type="GO" id="GO:0006270">
    <property type="term" value="P:DNA replication initiation"/>
    <property type="evidence" value="ECO:0007669"/>
    <property type="project" value="UniProtKB-UniRule"/>
</dbReference>
<dbReference type="InterPro" id="IPR020591">
    <property type="entry name" value="Chromosome_initiator_DnaA-like"/>
</dbReference>
<dbReference type="PANTHER" id="PTHR30050">
    <property type="entry name" value="CHROMOSOMAL REPLICATION INITIATOR PROTEIN DNAA"/>
    <property type="match status" value="1"/>
</dbReference>
<name>A0A6B1DBH6_9CHLR</name>
<reference evidence="15" key="1">
    <citation type="submission" date="2019-09" db="EMBL/GenBank/DDBJ databases">
        <title>Characterisation of the sponge microbiome using genome-centric metagenomics.</title>
        <authorList>
            <person name="Engelberts J.P."/>
            <person name="Robbins S.J."/>
            <person name="De Goeij J.M."/>
            <person name="Aranda M."/>
            <person name="Bell S.C."/>
            <person name="Webster N.S."/>
        </authorList>
    </citation>
    <scope>NUCLEOTIDE SEQUENCE</scope>
    <source>
        <strain evidence="15">SB0661_bin_32</strain>
    </source>
</reference>
<dbReference type="Pfam" id="PF00308">
    <property type="entry name" value="Bac_DnaA"/>
    <property type="match status" value="1"/>
</dbReference>
<dbReference type="InterPro" id="IPR010921">
    <property type="entry name" value="Trp_repressor/repl_initiator"/>
</dbReference>
<dbReference type="SUPFAM" id="SSF48295">
    <property type="entry name" value="TrpR-like"/>
    <property type="match status" value="1"/>
</dbReference>
<gene>
    <name evidence="8 15" type="primary">dnaA</name>
    <name evidence="15" type="ORF">F4X14_20855</name>
</gene>
<dbReference type="SUPFAM" id="SSF52540">
    <property type="entry name" value="P-loop containing nucleoside triphosphate hydrolases"/>
    <property type="match status" value="1"/>
</dbReference>
<feature type="region of interest" description="Domain I, interacts with DnaA modulators" evidence="8">
    <location>
        <begin position="1"/>
        <end position="155"/>
    </location>
</feature>
<dbReference type="NCBIfam" id="TIGR00362">
    <property type="entry name" value="DnaA"/>
    <property type="match status" value="1"/>
</dbReference>
<dbReference type="Pfam" id="PF08299">
    <property type="entry name" value="Bac_DnaA_C"/>
    <property type="match status" value="1"/>
</dbReference>
<sequence>MNTDWQSVSSSRRSDNPLYERAQPSSPRSTETPPEDQKRAEQAEQSELQTEAASADEQIQAVDEDLNPEDIWQKTLHELALQMPATTFETWVRDTSIIGYKEGEFIVGAPHAWARDWLQSRLRKKIKGILNQLTGRSVQVFFEVRPQPQKRSESPESAPLYADVSHAAPETTSKPAQVGSTVAGSANPAGRVQTNPSRRRDAVQTPAAAAVTRSDAALQSGVFNPRYTFDTFVVGNHNRLAHAAAQSIVEQPGHRFNPLFVYGGVGLGKTHLLHAIGHAMTRHGMQVLYCSSEQFTNDLISAIRQQNTEEYRNKYRQVDLLLIDDIQFIGGKESTQEEFFHTFNHLHAGGRQVVISSDRPPKEIATLEARLRSRFEGGLQADISQPDLETRVAILQSKAQSINQTISTDVLMLIAERVESNIRELEGALNRLIIQAPFHDRQLDRSVAEGILDTLVPQRRPREAASVVQIVARHFHLTEEALLGRSRTKEIANARQMAMYLLREENGLSLINIGELLGGRDHSTVRHGVEKVAQDIERDEGVRREVVTLREKIYEPPGS</sequence>
<evidence type="ECO:0000313" key="15">
    <source>
        <dbReference type="EMBL" id="MYC97410.1"/>
    </source>
</evidence>
<comment type="domain">
    <text evidence="8">Domain I is involved in oligomerization and binding regulators, domain II is flexibile and of varying length in different bacteria, domain III forms the AAA+ region, while domain IV binds dsDNA.</text>
</comment>
<accession>A0A6B1DBH6</accession>
<keyword evidence="2 8" id="KW-0963">Cytoplasm</keyword>
<evidence type="ECO:0000259" key="14">
    <source>
        <dbReference type="SMART" id="SM00760"/>
    </source>
</evidence>
<comment type="similarity">
    <text evidence="1 8 11">Belongs to the DnaA family.</text>
</comment>
<feature type="region of interest" description="Disordered" evidence="12">
    <location>
        <begin position="167"/>
        <end position="208"/>
    </location>
</feature>
<feature type="binding site" evidence="8">
    <location>
        <position position="266"/>
    </location>
    <ligand>
        <name>ATP</name>
        <dbReference type="ChEBI" id="CHEBI:30616"/>
    </ligand>
</feature>
<feature type="compositionally biased region" description="Polar residues" evidence="12">
    <location>
        <begin position="43"/>
        <end position="52"/>
    </location>
</feature>
<evidence type="ECO:0000256" key="4">
    <source>
        <dbReference type="ARBA" id="ARBA00022741"/>
    </source>
</evidence>
<evidence type="ECO:0000256" key="11">
    <source>
        <dbReference type="RuleBase" id="RU004227"/>
    </source>
</evidence>
<dbReference type="AlphaFoldDB" id="A0A6B1DBH6"/>
<keyword evidence="7 8" id="KW-0238">DNA-binding</keyword>
<keyword evidence="3 8" id="KW-0235">DNA replication</keyword>
<dbReference type="CDD" id="cd00009">
    <property type="entry name" value="AAA"/>
    <property type="match status" value="1"/>
</dbReference>
<feature type="region of interest" description="Domain IV, binds dsDNA" evidence="8">
    <location>
        <begin position="437"/>
        <end position="559"/>
    </location>
</feature>
<comment type="subcellular location">
    <subcellularLocation>
        <location evidence="8">Cytoplasm</location>
    </subcellularLocation>
</comment>
<dbReference type="InterPro" id="IPR018312">
    <property type="entry name" value="Chromosome_initiator_DnaA_CS"/>
</dbReference>
<evidence type="ECO:0000256" key="7">
    <source>
        <dbReference type="ARBA" id="ARBA00023125"/>
    </source>
</evidence>
<dbReference type="PANTHER" id="PTHR30050:SF2">
    <property type="entry name" value="CHROMOSOMAL REPLICATION INITIATOR PROTEIN DNAA"/>
    <property type="match status" value="1"/>
</dbReference>
<dbReference type="InterPro" id="IPR013159">
    <property type="entry name" value="DnaA_C"/>
</dbReference>
<evidence type="ECO:0000256" key="10">
    <source>
        <dbReference type="RuleBase" id="RU000577"/>
    </source>
</evidence>
<dbReference type="InterPro" id="IPR013317">
    <property type="entry name" value="DnaA_dom"/>
</dbReference>
<feature type="compositionally biased region" description="Polar residues" evidence="12">
    <location>
        <begin position="170"/>
        <end position="184"/>
    </location>
</feature>
<evidence type="ECO:0000256" key="8">
    <source>
        <dbReference type="HAMAP-Rule" id="MF_00377"/>
    </source>
</evidence>
<feature type="binding site" evidence="8">
    <location>
        <position position="268"/>
    </location>
    <ligand>
        <name>ATP</name>
        <dbReference type="ChEBI" id="CHEBI:30616"/>
    </ligand>
</feature>
<evidence type="ECO:0000256" key="2">
    <source>
        <dbReference type="ARBA" id="ARBA00022490"/>
    </source>
</evidence>
<proteinExistence type="inferred from homology"/>
<dbReference type="InterPro" id="IPR027417">
    <property type="entry name" value="P-loop_NTPase"/>
</dbReference>
<dbReference type="PROSITE" id="PS01008">
    <property type="entry name" value="DNAA"/>
    <property type="match status" value="1"/>
</dbReference>
<dbReference type="GO" id="GO:0006275">
    <property type="term" value="P:regulation of DNA replication"/>
    <property type="evidence" value="ECO:0007669"/>
    <property type="project" value="UniProtKB-UniRule"/>
</dbReference>
<evidence type="ECO:0000256" key="6">
    <source>
        <dbReference type="ARBA" id="ARBA00023121"/>
    </source>
</evidence>
<dbReference type="Pfam" id="PF11638">
    <property type="entry name" value="DnaA_N"/>
    <property type="match status" value="1"/>
</dbReference>
<evidence type="ECO:0000256" key="1">
    <source>
        <dbReference type="ARBA" id="ARBA00006583"/>
    </source>
</evidence>
<dbReference type="FunFam" id="3.40.50.300:FF:000668">
    <property type="entry name" value="Chromosomal replication initiator protein DnaA"/>
    <property type="match status" value="1"/>
</dbReference>
<dbReference type="GO" id="GO:0008289">
    <property type="term" value="F:lipid binding"/>
    <property type="evidence" value="ECO:0007669"/>
    <property type="project" value="UniProtKB-KW"/>
</dbReference>
<evidence type="ECO:0000256" key="9">
    <source>
        <dbReference type="NCBIfam" id="TIGR00362"/>
    </source>
</evidence>
<feature type="domain" description="AAA+ ATPase" evidence="13">
    <location>
        <begin position="255"/>
        <end position="382"/>
    </location>
</feature>
<dbReference type="InterPro" id="IPR001957">
    <property type="entry name" value="Chromosome_initiator_DnaA"/>
</dbReference>
<keyword evidence="4 8" id="KW-0547">Nucleotide-binding</keyword>
<dbReference type="SMART" id="SM00760">
    <property type="entry name" value="Bac_DnaA_C"/>
    <property type="match status" value="1"/>
</dbReference>
<feature type="binding site" evidence="8">
    <location>
        <position position="270"/>
    </location>
    <ligand>
        <name>ATP</name>
        <dbReference type="ChEBI" id="CHEBI:30616"/>
    </ligand>
</feature>
<dbReference type="PRINTS" id="PR00051">
    <property type="entry name" value="DNAA"/>
</dbReference>
<dbReference type="CDD" id="cd06571">
    <property type="entry name" value="Bac_DnaA_C"/>
    <property type="match status" value="1"/>
</dbReference>
<evidence type="ECO:0000256" key="12">
    <source>
        <dbReference type="SAM" id="MobiDB-lite"/>
    </source>
</evidence>
<comment type="caution">
    <text evidence="8">Lacks conserved residue(s) required for the propagation of feature annotation.</text>
</comment>
<dbReference type="GO" id="GO:0003688">
    <property type="term" value="F:DNA replication origin binding"/>
    <property type="evidence" value="ECO:0007669"/>
    <property type="project" value="UniProtKB-UniRule"/>
</dbReference>
<feature type="compositionally biased region" description="Polar residues" evidence="12">
    <location>
        <begin position="1"/>
        <end position="11"/>
    </location>
</feature>
<keyword evidence="6 8" id="KW-0446">Lipid-binding</keyword>
<dbReference type="GO" id="GO:0005524">
    <property type="term" value="F:ATP binding"/>
    <property type="evidence" value="ECO:0007669"/>
    <property type="project" value="UniProtKB-UniRule"/>
</dbReference>
<dbReference type="SMART" id="SM00382">
    <property type="entry name" value="AAA"/>
    <property type="match status" value="1"/>
</dbReference>
<dbReference type="Gene3D" id="1.10.1750.10">
    <property type="match status" value="1"/>
</dbReference>
<dbReference type="Gene3D" id="3.40.50.300">
    <property type="entry name" value="P-loop containing nucleotide triphosphate hydrolases"/>
    <property type="match status" value="1"/>
</dbReference>
<dbReference type="InterPro" id="IPR038454">
    <property type="entry name" value="DnaA_N_sf"/>
</dbReference>
<evidence type="ECO:0000256" key="3">
    <source>
        <dbReference type="ARBA" id="ARBA00022705"/>
    </source>
</evidence>
<dbReference type="EMBL" id="VXMH01000117">
    <property type="protein sequence ID" value="MYC97410.1"/>
    <property type="molecule type" value="Genomic_DNA"/>
</dbReference>
<evidence type="ECO:0000256" key="5">
    <source>
        <dbReference type="ARBA" id="ARBA00022840"/>
    </source>
</evidence>
<comment type="function">
    <text evidence="8 10">Plays an essential role in the initiation and regulation of chromosomal replication. ATP-DnaA binds to the origin of replication (oriC) to initiate formation of the DNA replication initiation complex once per cell cycle. Binds the DnaA box (a 9 base pair repeat at the origin) and separates the double-stranded (ds)DNA. Forms a right-handed helical filament on oriC DNA; dsDNA binds to the exterior of the filament while single-stranded (ss)DNA is stabiized in the filament's interior. The ATP-DnaA-oriC complex binds and stabilizes one strand of the AT-rich DNA unwinding element (DUE), permitting loading of DNA polymerase. After initiation quickly degrades to an ADP-DnaA complex that is not apt for DNA replication. Binds acidic phospholipids.</text>
</comment>
<feature type="region of interest" description="Disordered" evidence="12">
    <location>
        <begin position="1"/>
        <end position="57"/>
    </location>
</feature>
<protein>
    <recommendedName>
        <fullName evidence="8 9">Chromosomal replication initiator protein DnaA</fullName>
    </recommendedName>
</protein>
<feature type="domain" description="Chromosomal replication initiator DnaA C-terminal" evidence="14">
    <location>
        <begin position="463"/>
        <end position="532"/>
    </location>
</feature>
<dbReference type="GO" id="GO:0005737">
    <property type="term" value="C:cytoplasm"/>
    <property type="evidence" value="ECO:0007669"/>
    <property type="project" value="UniProtKB-SubCell"/>
</dbReference>
<dbReference type="Gene3D" id="3.30.300.180">
    <property type="match status" value="1"/>
</dbReference>